<name>A0AAX3UDR9_9LACO</name>
<reference evidence="1 3" key="1">
    <citation type="submission" date="2016-10" db="EMBL/GenBank/DDBJ databases">
        <authorList>
            <person name="Varghese N."/>
            <person name="Submissions S."/>
        </authorList>
    </citation>
    <scope>NUCLEOTIDE SEQUENCE [LARGE SCALE GENOMIC DNA]</scope>
    <source>
        <strain evidence="1 3">ATCC 43761</strain>
    </source>
</reference>
<dbReference type="Proteomes" id="UP000181860">
    <property type="component" value="Unassembled WGS sequence"/>
</dbReference>
<dbReference type="EMBL" id="FMXC01000024">
    <property type="protein sequence ID" value="SDA63299.1"/>
    <property type="molecule type" value="Genomic_DNA"/>
</dbReference>
<sequence>MTNEKIKEFKNSDFWQKVLRDATFRASKTENWKQFDDKSQYYVSGAKESTRSVLVEWALNDLATEFGMLTSYEPSVDYVEINEDFSVDEELRYLLELQKRIERAPKKYEAWKNGK</sequence>
<reference evidence="2" key="3">
    <citation type="submission" date="2023-04" db="EMBL/GenBank/DDBJ databases">
        <authorList>
            <person name="Wang Y."/>
        </authorList>
    </citation>
    <scope>NUCLEOTIDE SEQUENCE</scope>
    <source>
        <strain evidence="2">ZW18</strain>
    </source>
</reference>
<accession>A0AAX3UDR9</accession>
<reference evidence="2" key="2">
    <citation type="journal article" date="2022" name="Food Funct.">
        <title>Lactobacillus kefiranofaciens ZW18 from Kefir enhances the anti-tumor effect of anti-programmed cell death 1 (PD-1) immunotherapy by modulating the gut microbiota.</title>
        <authorList>
            <person name="Zhao J."/>
            <person name="Wang Y."/>
            <person name="Wang J."/>
            <person name="Lv M."/>
            <person name="Zhou C."/>
            <person name="Jia L."/>
            <person name="Geng W."/>
        </authorList>
    </citation>
    <scope>NUCLEOTIDE SEQUENCE</scope>
    <source>
        <strain evidence="2">ZW18</strain>
    </source>
</reference>
<gene>
    <name evidence="2" type="ORF">QEJ78_11170</name>
    <name evidence="1" type="ORF">SAMN02983011_01810</name>
</gene>
<protein>
    <submittedName>
        <fullName evidence="2">Uncharacterized protein</fullName>
    </submittedName>
</protein>
<organism evidence="2 4">
    <name type="scientific">Lactobacillus kefiranofaciens</name>
    <dbReference type="NCBI Taxonomy" id="267818"/>
    <lineage>
        <taxon>Bacteria</taxon>
        <taxon>Bacillati</taxon>
        <taxon>Bacillota</taxon>
        <taxon>Bacilli</taxon>
        <taxon>Lactobacillales</taxon>
        <taxon>Lactobacillaceae</taxon>
        <taxon>Lactobacillus</taxon>
    </lineage>
</organism>
<proteinExistence type="predicted"/>
<evidence type="ECO:0000313" key="1">
    <source>
        <dbReference type="EMBL" id="SDA63299.1"/>
    </source>
</evidence>
<evidence type="ECO:0000313" key="4">
    <source>
        <dbReference type="Proteomes" id="UP001242513"/>
    </source>
</evidence>
<keyword evidence="3" id="KW-1185">Reference proteome</keyword>
<dbReference type="AlphaFoldDB" id="A0AAX3UDR9"/>
<dbReference type="RefSeq" id="WP_013851300.1">
    <property type="nucleotide sequence ID" value="NZ_CP123735.1"/>
</dbReference>
<dbReference type="EMBL" id="CP123735">
    <property type="protein sequence ID" value="WGO85844.1"/>
    <property type="molecule type" value="Genomic_DNA"/>
</dbReference>
<dbReference type="Proteomes" id="UP001242513">
    <property type="component" value="Chromosome"/>
</dbReference>
<evidence type="ECO:0000313" key="3">
    <source>
        <dbReference type="Proteomes" id="UP000181860"/>
    </source>
</evidence>
<evidence type="ECO:0000313" key="2">
    <source>
        <dbReference type="EMBL" id="WGO85844.1"/>
    </source>
</evidence>